<reference evidence="1" key="1">
    <citation type="journal article" date="2023" name="G3 (Bethesda)">
        <title>A reference genome for the long-term kleptoplast-retaining sea slug Elysia crispata morphotype clarki.</title>
        <authorList>
            <person name="Eastman K.E."/>
            <person name="Pendleton A.L."/>
            <person name="Shaikh M.A."/>
            <person name="Suttiyut T."/>
            <person name="Ogas R."/>
            <person name="Tomko P."/>
            <person name="Gavelis G."/>
            <person name="Widhalm J.R."/>
            <person name="Wisecaver J.H."/>
        </authorList>
    </citation>
    <scope>NUCLEOTIDE SEQUENCE</scope>
    <source>
        <strain evidence="1">ECLA1</strain>
    </source>
</reference>
<organism evidence="1 2">
    <name type="scientific">Elysia crispata</name>
    <name type="common">lettuce slug</name>
    <dbReference type="NCBI Taxonomy" id="231223"/>
    <lineage>
        <taxon>Eukaryota</taxon>
        <taxon>Metazoa</taxon>
        <taxon>Spiralia</taxon>
        <taxon>Lophotrochozoa</taxon>
        <taxon>Mollusca</taxon>
        <taxon>Gastropoda</taxon>
        <taxon>Heterobranchia</taxon>
        <taxon>Euthyneura</taxon>
        <taxon>Panpulmonata</taxon>
        <taxon>Sacoglossa</taxon>
        <taxon>Placobranchoidea</taxon>
        <taxon>Plakobranchidae</taxon>
        <taxon>Elysia</taxon>
    </lineage>
</organism>
<evidence type="ECO:0000313" key="2">
    <source>
        <dbReference type="Proteomes" id="UP001283361"/>
    </source>
</evidence>
<dbReference type="AlphaFoldDB" id="A0AAE1DXC2"/>
<protein>
    <submittedName>
        <fullName evidence="1">Uncharacterized protein</fullName>
    </submittedName>
</protein>
<dbReference type="EMBL" id="JAWDGP010001965">
    <property type="protein sequence ID" value="KAK3786464.1"/>
    <property type="molecule type" value="Genomic_DNA"/>
</dbReference>
<accession>A0AAE1DXC2</accession>
<comment type="caution">
    <text evidence="1">The sequence shown here is derived from an EMBL/GenBank/DDBJ whole genome shotgun (WGS) entry which is preliminary data.</text>
</comment>
<name>A0AAE1DXC2_9GAST</name>
<sequence>MIFLRCFVNTFTRGEYNLQECATKASERAGPAPVYLPNFREPRLVITASSQGSSLTIRMSYVSMSDSTE</sequence>
<evidence type="ECO:0000313" key="1">
    <source>
        <dbReference type="EMBL" id="KAK3786464.1"/>
    </source>
</evidence>
<keyword evidence="2" id="KW-1185">Reference proteome</keyword>
<proteinExistence type="predicted"/>
<dbReference type="Proteomes" id="UP001283361">
    <property type="component" value="Unassembled WGS sequence"/>
</dbReference>
<gene>
    <name evidence="1" type="ORF">RRG08_016375</name>
</gene>